<sequence>MKKVATKETPVPTFPAAPAPTPRPRLPGPSHSTRGLLRPRAPVPTWSLYSQVMIASRTLKEKYARVAEGSPRSEYEGERGGEMRQWGLELEGVGGGRGGREWERQSEGEGEGGMVFVNPSTSGFY</sequence>
<organism evidence="2 3">
    <name type="scientific">Pleuronectes platessa</name>
    <name type="common">European plaice</name>
    <dbReference type="NCBI Taxonomy" id="8262"/>
    <lineage>
        <taxon>Eukaryota</taxon>
        <taxon>Metazoa</taxon>
        <taxon>Chordata</taxon>
        <taxon>Craniata</taxon>
        <taxon>Vertebrata</taxon>
        <taxon>Euteleostomi</taxon>
        <taxon>Actinopterygii</taxon>
        <taxon>Neopterygii</taxon>
        <taxon>Teleostei</taxon>
        <taxon>Neoteleostei</taxon>
        <taxon>Acanthomorphata</taxon>
        <taxon>Carangaria</taxon>
        <taxon>Pleuronectiformes</taxon>
        <taxon>Pleuronectoidei</taxon>
        <taxon>Pleuronectidae</taxon>
        <taxon>Pleuronectes</taxon>
    </lineage>
</organism>
<gene>
    <name evidence="2" type="ORF">PLEPLA_LOCUS40591</name>
</gene>
<evidence type="ECO:0000256" key="1">
    <source>
        <dbReference type="SAM" id="MobiDB-lite"/>
    </source>
</evidence>
<comment type="caution">
    <text evidence="2">The sequence shown here is derived from an EMBL/GenBank/DDBJ whole genome shotgun (WGS) entry which is preliminary data.</text>
</comment>
<evidence type="ECO:0000313" key="3">
    <source>
        <dbReference type="Proteomes" id="UP001153269"/>
    </source>
</evidence>
<feature type="compositionally biased region" description="Pro residues" evidence="1">
    <location>
        <begin position="12"/>
        <end position="27"/>
    </location>
</feature>
<name>A0A9N7VIB1_PLEPL</name>
<evidence type="ECO:0000313" key="2">
    <source>
        <dbReference type="EMBL" id="CAB1452841.1"/>
    </source>
</evidence>
<dbReference type="Proteomes" id="UP001153269">
    <property type="component" value="Unassembled WGS sequence"/>
</dbReference>
<accession>A0A9N7VIB1</accession>
<reference evidence="2" key="1">
    <citation type="submission" date="2020-03" db="EMBL/GenBank/DDBJ databases">
        <authorList>
            <person name="Weist P."/>
        </authorList>
    </citation>
    <scope>NUCLEOTIDE SEQUENCE</scope>
</reference>
<feature type="region of interest" description="Disordered" evidence="1">
    <location>
        <begin position="1"/>
        <end position="39"/>
    </location>
</feature>
<feature type="compositionally biased region" description="Basic and acidic residues" evidence="1">
    <location>
        <begin position="98"/>
        <end position="107"/>
    </location>
</feature>
<protein>
    <submittedName>
        <fullName evidence="2">Uncharacterized protein</fullName>
    </submittedName>
</protein>
<dbReference type="AlphaFoldDB" id="A0A9N7VIB1"/>
<dbReference type="EMBL" id="CADEAL010004146">
    <property type="protein sequence ID" value="CAB1452841.1"/>
    <property type="molecule type" value="Genomic_DNA"/>
</dbReference>
<proteinExistence type="predicted"/>
<feature type="region of interest" description="Disordered" evidence="1">
    <location>
        <begin position="89"/>
        <end position="125"/>
    </location>
</feature>
<keyword evidence="3" id="KW-1185">Reference proteome</keyword>